<evidence type="ECO:0000256" key="1">
    <source>
        <dbReference type="SAM" id="MobiDB-lite"/>
    </source>
</evidence>
<dbReference type="AlphaFoldDB" id="A0A016XLU4"/>
<reference evidence="3 4" key="1">
    <citation type="submission" date="2014-02" db="EMBL/GenBank/DDBJ databases">
        <title>Draft Genome of Hylemonella gracilis isolated from the Niagara River.</title>
        <authorList>
            <person name="Pawlowski D.R."/>
            <person name="Koudelka G.B."/>
        </authorList>
    </citation>
    <scope>NUCLEOTIDE SEQUENCE [LARGE SCALE GENOMIC DNA]</scope>
    <source>
        <strain evidence="3 4">Niagara R</strain>
    </source>
</reference>
<dbReference type="OrthoDB" id="9938065at2"/>
<keyword evidence="2" id="KW-1133">Transmembrane helix</keyword>
<keyword evidence="2" id="KW-0472">Membrane</keyword>
<feature type="transmembrane region" description="Helical" evidence="2">
    <location>
        <begin position="27"/>
        <end position="46"/>
    </location>
</feature>
<dbReference type="RefSeq" id="WP_035606119.1">
    <property type="nucleotide sequence ID" value="NZ_JEMG01000001.1"/>
</dbReference>
<evidence type="ECO:0000313" key="3">
    <source>
        <dbReference type="EMBL" id="EYC52821.1"/>
    </source>
</evidence>
<evidence type="ECO:0000313" key="4">
    <source>
        <dbReference type="Proteomes" id="UP000023268"/>
    </source>
</evidence>
<organism evidence="3 4">
    <name type="scientific">Hylemonella gracilis str. Niagara R</name>
    <dbReference type="NCBI Taxonomy" id="1458275"/>
    <lineage>
        <taxon>Bacteria</taxon>
        <taxon>Pseudomonadati</taxon>
        <taxon>Pseudomonadota</taxon>
        <taxon>Betaproteobacteria</taxon>
        <taxon>Burkholderiales</taxon>
        <taxon>Comamonadaceae</taxon>
        <taxon>Hylemonella</taxon>
    </lineage>
</organism>
<protein>
    <submittedName>
        <fullName evidence="3">Uncharacterized protein</fullName>
    </submittedName>
</protein>
<dbReference type="Proteomes" id="UP000023268">
    <property type="component" value="Unassembled WGS sequence"/>
</dbReference>
<dbReference type="EMBL" id="JEMG01000001">
    <property type="protein sequence ID" value="EYC52821.1"/>
    <property type="molecule type" value="Genomic_DNA"/>
</dbReference>
<feature type="region of interest" description="Disordered" evidence="1">
    <location>
        <begin position="51"/>
        <end position="74"/>
    </location>
</feature>
<sequence>MFMILFTVFFVLPSILFLVGALVFQSFHLLIGGLVMATVSAVFFVVSKGVERKKQGQDEARLRDSHPRTKPRAR</sequence>
<dbReference type="STRING" id="1458275.AZ34_06605"/>
<proteinExistence type="predicted"/>
<accession>A0A016XLU4</accession>
<comment type="caution">
    <text evidence="3">The sequence shown here is derived from an EMBL/GenBank/DDBJ whole genome shotgun (WGS) entry which is preliminary data.</text>
</comment>
<evidence type="ECO:0000256" key="2">
    <source>
        <dbReference type="SAM" id="Phobius"/>
    </source>
</evidence>
<name>A0A016XLU4_9BURK</name>
<feature type="compositionally biased region" description="Basic and acidic residues" evidence="1">
    <location>
        <begin position="51"/>
        <end position="67"/>
    </location>
</feature>
<gene>
    <name evidence="3" type="ORF">AZ34_06605</name>
</gene>
<keyword evidence="2" id="KW-0812">Transmembrane</keyword>